<dbReference type="AlphaFoldDB" id="A0A0E9X2N7"/>
<proteinExistence type="predicted"/>
<name>A0A0E9X2N7_ANGAN</name>
<dbReference type="EMBL" id="GBXM01011753">
    <property type="protein sequence ID" value="JAH96824.1"/>
    <property type="molecule type" value="Transcribed_RNA"/>
</dbReference>
<reference evidence="1" key="1">
    <citation type="submission" date="2014-11" db="EMBL/GenBank/DDBJ databases">
        <authorList>
            <person name="Amaro Gonzalez C."/>
        </authorList>
    </citation>
    <scope>NUCLEOTIDE SEQUENCE</scope>
</reference>
<protein>
    <submittedName>
        <fullName evidence="1">Uncharacterized protein</fullName>
    </submittedName>
</protein>
<accession>A0A0E9X2N7</accession>
<organism evidence="1">
    <name type="scientific">Anguilla anguilla</name>
    <name type="common">European freshwater eel</name>
    <name type="synonym">Muraena anguilla</name>
    <dbReference type="NCBI Taxonomy" id="7936"/>
    <lineage>
        <taxon>Eukaryota</taxon>
        <taxon>Metazoa</taxon>
        <taxon>Chordata</taxon>
        <taxon>Craniata</taxon>
        <taxon>Vertebrata</taxon>
        <taxon>Euteleostomi</taxon>
        <taxon>Actinopterygii</taxon>
        <taxon>Neopterygii</taxon>
        <taxon>Teleostei</taxon>
        <taxon>Anguilliformes</taxon>
        <taxon>Anguillidae</taxon>
        <taxon>Anguilla</taxon>
    </lineage>
</organism>
<reference evidence="1" key="2">
    <citation type="journal article" date="2015" name="Fish Shellfish Immunol.">
        <title>Early steps in the European eel (Anguilla anguilla)-Vibrio vulnificus interaction in the gills: Role of the RtxA13 toxin.</title>
        <authorList>
            <person name="Callol A."/>
            <person name="Pajuelo D."/>
            <person name="Ebbesson L."/>
            <person name="Teles M."/>
            <person name="MacKenzie S."/>
            <person name="Amaro C."/>
        </authorList>
    </citation>
    <scope>NUCLEOTIDE SEQUENCE</scope>
</reference>
<evidence type="ECO:0000313" key="1">
    <source>
        <dbReference type="EMBL" id="JAH96824.1"/>
    </source>
</evidence>
<sequence>MQPLFSVQTRLHRPSAGQSNAHFLVPAFVDLFYFRRKLVGKAGTLCLAYVVCFFSLKKNGTGIPTAHNVLAL</sequence>